<organism evidence="1 2">
    <name type="scientific">Microbacterium pullorum</name>
    <dbReference type="NCBI Taxonomy" id="2762236"/>
    <lineage>
        <taxon>Bacteria</taxon>
        <taxon>Bacillati</taxon>
        <taxon>Actinomycetota</taxon>
        <taxon>Actinomycetes</taxon>
        <taxon>Micrococcales</taxon>
        <taxon>Microbacteriaceae</taxon>
        <taxon>Microbacterium</taxon>
    </lineage>
</organism>
<dbReference type="EMBL" id="JACSQP010000004">
    <property type="protein sequence ID" value="MBD7957378.1"/>
    <property type="molecule type" value="Genomic_DNA"/>
</dbReference>
<evidence type="ECO:0000313" key="2">
    <source>
        <dbReference type="Proteomes" id="UP000648352"/>
    </source>
</evidence>
<comment type="caution">
    <text evidence="1">The sequence shown here is derived from an EMBL/GenBank/DDBJ whole genome shotgun (WGS) entry which is preliminary data.</text>
</comment>
<keyword evidence="2" id="KW-1185">Reference proteome</keyword>
<dbReference type="RefSeq" id="WP_191718586.1">
    <property type="nucleotide sequence ID" value="NZ_JACSQP010000004.1"/>
</dbReference>
<gene>
    <name evidence="1" type="ORF">H9651_06985</name>
</gene>
<sequence>MGTRRVFEIANELGVDVRTVIDALLSLSEPALRPEAELSDALARKLRVYLNGGRALAEEGRRVEPKRRQSKFAKGIREQHDDAIRRIIPTMAARLRDCAQLPDGDTVIVAFHSRDTATRYGFCTVSGEPLPSTVLDVADARALLAPLRDVDRDYVARGWTPPNLYIAFDLANQHVWLGRSLKTIGHPGERLAADSLLRVPPPTAGEPPRLNPRAQLFTAAKVPAVVAAIGDASDHPEESFLLHEDFLHLAVDSLVDAEVLDPLPVHINAIWFFARPIVMQRAGDSDRHVRAVWYRQGSSMWRIRTYVAGVAGSGVVNVKQVGPQLAGRVPFVPVWDDSRPEQKLLAAVWALIAQGGITESEHVTGGVVAGGEPQGELTIVRVQAGSHHASVYRGGIDGEPPDRAAWSVRGHWRRQPYPSLGLGDDGRVRTRLRWIASYTKGSHGSPMEPKVIAVNSRAEWT</sequence>
<name>A0ABR8S1M7_9MICO</name>
<protein>
    <recommendedName>
        <fullName evidence="3">Translation initiation factor IF-2 N-terminal domain-containing protein</fullName>
    </recommendedName>
</protein>
<evidence type="ECO:0008006" key="3">
    <source>
        <dbReference type="Google" id="ProtNLM"/>
    </source>
</evidence>
<reference evidence="1 2" key="1">
    <citation type="submission" date="2020-08" db="EMBL/GenBank/DDBJ databases">
        <title>A Genomic Blueprint of the Chicken Gut Microbiome.</title>
        <authorList>
            <person name="Gilroy R."/>
            <person name="Ravi A."/>
            <person name="Getino M."/>
            <person name="Pursley I."/>
            <person name="Horton D.L."/>
            <person name="Alikhan N.-F."/>
            <person name="Baker D."/>
            <person name="Gharbi K."/>
            <person name="Hall N."/>
            <person name="Watson M."/>
            <person name="Adriaenssens E.M."/>
            <person name="Foster-Nyarko E."/>
            <person name="Jarju S."/>
            <person name="Secka A."/>
            <person name="Antonio M."/>
            <person name="Oren A."/>
            <person name="Chaudhuri R."/>
            <person name="La Ragione R.M."/>
            <person name="Hildebrand F."/>
            <person name="Pallen M.J."/>
        </authorList>
    </citation>
    <scope>NUCLEOTIDE SEQUENCE [LARGE SCALE GENOMIC DNA]</scope>
    <source>
        <strain evidence="1 2">Sa4CUA7</strain>
    </source>
</reference>
<dbReference type="Gene3D" id="1.10.10.2480">
    <property type="match status" value="1"/>
</dbReference>
<accession>A0ABR8S1M7</accession>
<proteinExistence type="predicted"/>
<dbReference type="Proteomes" id="UP000648352">
    <property type="component" value="Unassembled WGS sequence"/>
</dbReference>
<evidence type="ECO:0000313" key="1">
    <source>
        <dbReference type="EMBL" id="MBD7957378.1"/>
    </source>
</evidence>